<gene>
    <name evidence="9" type="ORF">BXY41_12216</name>
</gene>
<keyword evidence="7" id="KW-0472">Membrane</keyword>
<name>A0A2S6HB87_9FIRM</name>
<proteinExistence type="inferred from homology"/>
<dbReference type="GO" id="GO:0016887">
    <property type="term" value="F:ATP hydrolysis activity"/>
    <property type="evidence" value="ECO:0007669"/>
    <property type="project" value="InterPro"/>
</dbReference>
<dbReference type="PANTHER" id="PTHR43297">
    <property type="entry name" value="OLIGOPEPTIDE TRANSPORT ATP-BINDING PROTEIN APPD"/>
    <property type="match status" value="1"/>
</dbReference>
<dbReference type="SMART" id="SM00382">
    <property type="entry name" value="AAA"/>
    <property type="match status" value="1"/>
</dbReference>
<dbReference type="InterPro" id="IPR003593">
    <property type="entry name" value="AAA+_ATPase"/>
</dbReference>
<dbReference type="FunFam" id="3.40.50.300:FF:000016">
    <property type="entry name" value="Oligopeptide ABC transporter ATP-binding component"/>
    <property type="match status" value="1"/>
</dbReference>
<accession>A0A2S6HB87</accession>
<dbReference type="InterPro" id="IPR003439">
    <property type="entry name" value="ABC_transporter-like_ATP-bd"/>
</dbReference>
<dbReference type="InterPro" id="IPR027417">
    <property type="entry name" value="P-loop_NTPase"/>
</dbReference>
<keyword evidence="4" id="KW-1003">Cell membrane</keyword>
<dbReference type="GO" id="GO:0005524">
    <property type="term" value="F:ATP binding"/>
    <property type="evidence" value="ECO:0007669"/>
    <property type="project" value="UniProtKB-KW"/>
</dbReference>
<dbReference type="GO" id="GO:0015833">
    <property type="term" value="P:peptide transport"/>
    <property type="evidence" value="ECO:0007669"/>
    <property type="project" value="InterPro"/>
</dbReference>
<dbReference type="GO" id="GO:0005886">
    <property type="term" value="C:plasma membrane"/>
    <property type="evidence" value="ECO:0007669"/>
    <property type="project" value="UniProtKB-SubCell"/>
</dbReference>
<evidence type="ECO:0000313" key="9">
    <source>
        <dbReference type="EMBL" id="PPK74728.1"/>
    </source>
</evidence>
<evidence type="ECO:0000256" key="1">
    <source>
        <dbReference type="ARBA" id="ARBA00004202"/>
    </source>
</evidence>
<reference evidence="9 10" key="1">
    <citation type="submission" date="2018-02" db="EMBL/GenBank/DDBJ databases">
        <title>Genomic Encyclopedia of Archaeal and Bacterial Type Strains, Phase II (KMG-II): from individual species to whole genera.</title>
        <authorList>
            <person name="Goeker M."/>
        </authorList>
    </citation>
    <scope>NUCLEOTIDE SEQUENCE [LARGE SCALE GENOMIC DNA]</scope>
    <source>
        <strain evidence="9 10">DSM 3808</strain>
    </source>
</reference>
<keyword evidence="3" id="KW-0813">Transport</keyword>
<evidence type="ECO:0000256" key="2">
    <source>
        <dbReference type="ARBA" id="ARBA00005417"/>
    </source>
</evidence>
<dbReference type="AlphaFoldDB" id="A0A2S6HB87"/>
<evidence type="ECO:0000256" key="5">
    <source>
        <dbReference type="ARBA" id="ARBA00022741"/>
    </source>
</evidence>
<dbReference type="CDD" id="cd03257">
    <property type="entry name" value="ABC_NikE_OppD_transporters"/>
    <property type="match status" value="1"/>
</dbReference>
<feature type="domain" description="ABC transporter" evidence="8">
    <location>
        <begin position="15"/>
        <end position="263"/>
    </location>
</feature>
<dbReference type="EMBL" id="PTJA01000022">
    <property type="protein sequence ID" value="PPK74728.1"/>
    <property type="molecule type" value="Genomic_DNA"/>
</dbReference>
<dbReference type="Pfam" id="PF08352">
    <property type="entry name" value="oligo_HPY"/>
    <property type="match status" value="1"/>
</dbReference>
<keyword evidence="6 9" id="KW-0067">ATP-binding</keyword>
<organism evidence="9 10">
    <name type="scientific">Lacrimispora xylanisolvens</name>
    <dbReference type="NCBI Taxonomy" id="384636"/>
    <lineage>
        <taxon>Bacteria</taxon>
        <taxon>Bacillati</taxon>
        <taxon>Bacillota</taxon>
        <taxon>Clostridia</taxon>
        <taxon>Lachnospirales</taxon>
        <taxon>Lachnospiraceae</taxon>
        <taxon>Lacrimispora</taxon>
    </lineage>
</organism>
<comment type="caution">
    <text evidence="9">The sequence shown here is derived from an EMBL/GenBank/DDBJ whole genome shotgun (WGS) entry which is preliminary data.</text>
</comment>
<dbReference type="NCBIfam" id="TIGR01727">
    <property type="entry name" value="oligo_HPY"/>
    <property type="match status" value="1"/>
</dbReference>
<dbReference type="InterPro" id="IPR050388">
    <property type="entry name" value="ABC_Ni/Peptide_Import"/>
</dbReference>
<comment type="subcellular location">
    <subcellularLocation>
        <location evidence="1">Cell membrane</location>
        <topology evidence="1">Peripheral membrane protein</topology>
    </subcellularLocation>
</comment>
<dbReference type="PROSITE" id="PS00211">
    <property type="entry name" value="ABC_TRANSPORTER_1"/>
    <property type="match status" value="1"/>
</dbReference>
<comment type="similarity">
    <text evidence="2">Belongs to the ABC transporter superfamily.</text>
</comment>
<dbReference type="InterPro" id="IPR013563">
    <property type="entry name" value="Oligopep_ABC_C"/>
</dbReference>
<dbReference type="Gene3D" id="3.40.50.300">
    <property type="entry name" value="P-loop containing nucleotide triphosphate hydrolases"/>
    <property type="match status" value="1"/>
</dbReference>
<evidence type="ECO:0000256" key="6">
    <source>
        <dbReference type="ARBA" id="ARBA00022840"/>
    </source>
</evidence>
<evidence type="ECO:0000256" key="3">
    <source>
        <dbReference type="ARBA" id="ARBA00022448"/>
    </source>
</evidence>
<evidence type="ECO:0000256" key="7">
    <source>
        <dbReference type="ARBA" id="ARBA00023136"/>
    </source>
</evidence>
<keyword evidence="5" id="KW-0547">Nucleotide-binding</keyword>
<dbReference type="PROSITE" id="PS50893">
    <property type="entry name" value="ABC_TRANSPORTER_2"/>
    <property type="match status" value="1"/>
</dbReference>
<dbReference type="PANTHER" id="PTHR43297:SF2">
    <property type="entry name" value="DIPEPTIDE TRANSPORT ATP-BINDING PROTEIN DPPD"/>
    <property type="match status" value="1"/>
</dbReference>
<dbReference type="SUPFAM" id="SSF52540">
    <property type="entry name" value="P-loop containing nucleoside triphosphate hydrolases"/>
    <property type="match status" value="1"/>
</dbReference>
<protein>
    <submittedName>
        <fullName evidence="9">Peptide/nickel transport system ATP-binding protein</fullName>
    </submittedName>
</protein>
<evidence type="ECO:0000259" key="8">
    <source>
        <dbReference type="PROSITE" id="PS50893"/>
    </source>
</evidence>
<evidence type="ECO:0000256" key="4">
    <source>
        <dbReference type="ARBA" id="ARBA00022475"/>
    </source>
</evidence>
<evidence type="ECO:0000313" key="10">
    <source>
        <dbReference type="Proteomes" id="UP000237749"/>
    </source>
</evidence>
<dbReference type="InterPro" id="IPR017871">
    <property type="entry name" value="ABC_transporter-like_CS"/>
</dbReference>
<dbReference type="Pfam" id="PF00005">
    <property type="entry name" value="ABC_tran"/>
    <property type="match status" value="1"/>
</dbReference>
<keyword evidence="10" id="KW-1185">Reference proteome</keyword>
<dbReference type="Proteomes" id="UP000237749">
    <property type="component" value="Unassembled WGS sequence"/>
</dbReference>
<sequence length="335" mass="37051">MHQKEINTDMPFLSIKDLKVEYKSDGQIVHAVNDVSLQLERGKTLGLVGETGAGKTTIAKSILRILPDVGSHIANGEIYLEGENLLKLSETDMRKIRGNKVSMIFQDPMTALNPVLRVGDQIAEVVSLHSDSNNRAEHEKRAKEMLEIVGIPAERYYSYPHQFSGGMKQRVVIAIALACNPDLLLADEPTTALDVTIQAQVLDLIAELRNKYNTAMLLITHDMGVVAQVCDTVAVIYAGSIIEYGTKQQIFKHPSHPYTIGLFGAIPDMNEDEEWLHPIDGLPPDPTNLPQGCSFAPRCKFATDACRKEPISMNKTQDGHDCRCCRIEAVMKGED</sequence>